<dbReference type="AlphaFoldDB" id="A0A094WFD7"/>
<evidence type="ECO:0000256" key="1">
    <source>
        <dbReference type="SAM" id="MobiDB-lite"/>
    </source>
</evidence>
<feature type="region of interest" description="Disordered" evidence="1">
    <location>
        <begin position="162"/>
        <end position="186"/>
    </location>
</feature>
<proteinExistence type="predicted"/>
<name>A0A094WFD7_9BACT</name>
<dbReference type="EMBL" id="JPGK01000003">
    <property type="protein sequence ID" value="KGA94357.1"/>
    <property type="molecule type" value="Genomic_DNA"/>
</dbReference>
<feature type="region of interest" description="Disordered" evidence="1">
    <location>
        <begin position="23"/>
        <end position="54"/>
    </location>
</feature>
<evidence type="ECO:0000313" key="3">
    <source>
        <dbReference type="Proteomes" id="UP000029452"/>
    </source>
</evidence>
<reference evidence="2 3" key="1">
    <citation type="submission" date="2014-06" db="EMBL/GenBank/DDBJ databases">
        <title>Draft genome sequence of iron oxidizing acidophile Leptospirillum ferriphilum DSM14647.</title>
        <authorList>
            <person name="Cardenas J.P."/>
            <person name="Lazcano M."/>
            <person name="Ossandon F.J."/>
            <person name="Corbett M."/>
            <person name="Holmes D.S."/>
            <person name="Watkin E."/>
        </authorList>
    </citation>
    <scope>NUCLEOTIDE SEQUENCE [LARGE SCALE GENOMIC DNA]</scope>
    <source>
        <strain evidence="2 3">DSM 14647</strain>
    </source>
</reference>
<accession>A0A094WFD7</accession>
<organism evidence="2 3">
    <name type="scientific">Leptospirillum ferriphilum</name>
    <dbReference type="NCBI Taxonomy" id="178606"/>
    <lineage>
        <taxon>Bacteria</taxon>
        <taxon>Pseudomonadati</taxon>
        <taxon>Nitrospirota</taxon>
        <taxon>Nitrospiria</taxon>
        <taxon>Nitrospirales</taxon>
        <taxon>Nitrospiraceae</taxon>
        <taxon>Leptospirillum</taxon>
    </lineage>
</organism>
<sequence>MNYLSFEIGQVILPSSGQACEKTSGKFPRIARPPRQGTGCSGRSRDRSSPPGEHLFRVFGMTGKKRLDRRTSPVIPLIFPGSIRPGIILPDPSHGLTGTETLFLEGRADCQRDQCLGDPCPGHGMTPDNRAKTRTFHARESNPLFSVPSACLAGHISSLGVKTSGTSSVRPLRPEQPTSSPSSLFRVRTSRCGPCRNLSNT</sequence>
<protein>
    <submittedName>
        <fullName evidence="2">Uncharacterized protein</fullName>
    </submittedName>
</protein>
<dbReference type="Proteomes" id="UP000029452">
    <property type="component" value="Unassembled WGS sequence"/>
</dbReference>
<gene>
    <name evidence="2" type="ORF">LptCag_1120</name>
</gene>
<evidence type="ECO:0000313" key="2">
    <source>
        <dbReference type="EMBL" id="KGA94357.1"/>
    </source>
</evidence>
<comment type="caution">
    <text evidence="2">The sequence shown here is derived from an EMBL/GenBank/DDBJ whole genome shotgun (WGS) entry which is preliminary data.</text>
</comment>